<keyword evidence="5" id="KW-0808">Transferase</keyword>
<dbReference type="GO" id="GO:0061710">
    <property type="term" value="F:L-threonylcarbamoyladenylate synthase"/>
    <property type="evidence" value="ECO:0007669"/>
    <property type="project" value="UniProtKB-EC"/>
</dbReference>
<evidence type="ECO:0000256" key="6">
    <source>
        <dbReference type="ARBA" id="ARBA00022694"/>
    </source>
</evidence>
<evidence type="ECO:0000313" key="12">
    <source>
        <dbReference type="EMBL" id="AKS40708.1"/>
    </source>
</evidence>
<evidence type="ECO:0000256" key="5">
    <source>
        <dbReference type="ARBA" id="ARBA00022679"/>
    </source>
</evidence>
<dbReference type="GO" id="GO:0000049">
    <property type="term" value="F:tRNA binding"/>
    <property type="evidence" value="ECO:0007669"/>
    <property type="project" value="TreeGrafter"/>
</dbReference>
<dbReference type="InterPro" id="IPR011990">
    <property type="entry name" value="TPR-like_helical_dom_sf"/>
</dbReference>
<keyword evidence="8" id="KW-0547">Nucleotide-binding</keyword>
<dbReference type="InterPro" id="IPR050156">
    <property type="entry name" value="TC-AMP_synthase_SUA5"/>
</dbReference>
<dbReference type="PROSITE" id="PS50005">
    <property type="entry name" value="TPR"/>
    <property type="match status" value="1"/>
</dbReference>
<evidence type="ECO:0000256" key="8">
    <source>
        <dbReference type="ARBA" id="ARBA00022741"/>
    </source>
</evidence>
<dbReference type="Gene3D" id="3.90.870.10">
    <property type="entry name" value="DHBP synthase"/>
    <property type="match status" value="1"/>
</dbReference>
<dbReference type="SUPFAM" id="SSF48452">
    <property type="entry name" value="TPR-like"/>
    <property type="match status" value="1"/>
</dbReference>
<dbReference type="InterPro" id="IPR019734">
    <property type="entry name" value="TPR_rpt"/>
</dbReference>
<gene>
    <name evidence="12" type="ORF">WM2015_324</name>
</gene>
<dbReference type="EC" id="2.7.7.87" evidence="3"/>
<evidence type="ECO:0000256" key="2">
    <source>
        <dbReference type="ARBA" id="ARBA00007663"/>
    </source>
</evidence>
<dbReference type="InterPro" id="IPR006070">
    <property type="entry name" value="Sua5-like_dom"/>
</dbReference>
<dbReference type="GO" id="GO:0006450">
    <property type="term" value="P:regulation of translational fidelity"/>
    <property type="evidence" value="ECO:0007669"/>
    <property type="project" value="TreeGrafter"/>
</dbReference>
<evidence type="ECO:0000256" key="11">
    <source>
        <dbReference type="ARBA" id="ARBA00048366"/>
    </source>
</evidence>
<dbReference type="GO" id="GO:0005737">
    <property type="term" value="C:cytoplasm"/>
    <property type="evidence" value="ECO:0007669"/>
    <property type="project" value="UniProtKB-SubCell"/>
</dbReference>
<comment type="similarity">
    <text evidence="2">Belongs to the SUA5 family.</text>
</comment>
<dbReference type="InterPro" id="IPR005145">
    <property type="entry name" value="Sua5_C"/>
</dbReference>
<dbReference type="Pfam" id="PF03481">
    <property type="entry name" value="Sua5_C"/>
    <property type="match status" value="1"/>
</dbReference>
<dbReference type="Gene3D" id="3.40.50.11030">
    <property type="entry name" value="Threonylcarbamoyl-AMP synthase, C-terminal domain"/>
    <property type="match status" value="1"/>
</dbReference>
<keyword evidence="9" id="KW-0067">ATP-binding</keyword>
<dbReference type="PROSITE" id="PS51163">
    <property type="entry name" value="YRDC"/>
    <property type="match status" value="1"/>
</dbReference>
<dbReference type="GO" id="GO:0008033">
    <property type="term" value="P:tRNA processing"/>
    <property type="evidence" value="ECO:0007669"/>
    <property type="project" value="UniProtKB-KW"/>
</dbReference>
<comment type="subcellular location">
    <subcellularLocation>
        <location evidence="1">Cytoplasm</location>
    </subcellularLocation>
</comment>
<dbReference type="OrthoDB" id="9814580at2"/>
<keyword evidence="7" id="KW-0548">Nucleotidyltransferase</keyword>
<dbReference type="Proteomes" id="UP000066624">
    <property type="component" value="Chromosome"/>
</dbReference>
<proteinExistence type="inferred from homology"/>
<dbReference type="PATRIC" id="fig|1579979.3.peg.328"/>
<keyword evidence="4" id="KW-0963">Cytoplasm</keyword>
<evidence type="ECO:0000256" key="3">
    <source>
        <dbReference type="ARBA" id="ARBA00012584"/>
    </source>
</evidence>
<reference evidence="12 13" key="1">
    <citation type="submission" date="2015-07" db="EMBL/GenBank/DDBJ databases">
        <authorList>
            <person name="Noorani M."/>
        </authorList>
    </citation>
    <scope>NUCLEOTIDE SEQUENCE [LARGE SCALE GENOMIC DNA]</scope>
    <source>
        <strain evidence="12 13">KCTC 42284</strain>
    </source>
</reference>
<keyword evidence="6" id="KW-0819">tRNA processing</keyword>
<keyword evidence="13" id="KW-1185">Reference proteome</keyword>
<evidence type="ECO:0000256" key="9">
    <source>
        <dbReference type="ARBA" id="ARBA00022840"/>
    </source>
</evidence>
<dbReference type="Pfam" id="PF01300">
    <property type="entry name" value="Sua5_yciO_yrdC"/>
    <property type="match status" value="1"/>
</dbReference>
<dbReference type="KEGG" id="wma:WM2015_324"/>
<dbReference type="InterPro" id="IPR017945">
    <property type="entry name" value="DHBP_synth_RibB-like_a/b_dom"/>
</dbReference>
<dbReference type="InterPro" id="IPR038385">
    <property type="entry name" value="Sua5/YwlC_C"/>
</dbReference>
<protein>
    <recommendedName>
        <fullName evidence="10">L-threonylcarbamoyladenylate synthase</fullName>
        <ecNumber evidence="3">2.7.7.87</ecNumber>
    </recommendedName>
    <alternativeName>
        <fullName evidence="10">L-threonylcarbamoyladenylate synthase</fullName>
    </alternativeName>
</protein>
<organism evidence="12 13">
    <name type="scientific">Wenzhouxiangella marina</name>
    <dbReference type="NCBI Taxonomy" id="1579979"/>
    <lineage>
        <taxon>Bacteria</taxon>
        <taxon>Pseudomonadati</taxon>
        <taxon>Pseudomonadota</taxon>
        <taxon>Gammaproteobacteria</taxon>
        <taxon>Chromatiales</taxon>
        <taxon>Wenzhouxiangellaceae</taxon>
        <taxon>Wenzhouxiangella</taxon>
    </lineage>
</organism>
<dbReference type="RefSeq" id="WP_049724397.1">
    <property type="nucleotide sequence ID" value="NZ_CP012154.1"/>
</dbReference>
<evidence type="ECO:0000313" key="13">
    <source>
        <dbReference type="Proteomes" id="UP000066624"/>
    </source>
</evidence>
<dbReference type="NCBIfam" id="TIGR00057">
    <property type="entry name" value="L-threonylcarbamoyladenylate synthase"/>
    <property type="match status" value="1"/>
</dbReference>
<dbReference type="Gene3D" id="1.25.40.10">
    <property type="entry name" value="Tetratricopeptide repeat domain"/>
    <property type="match status" value="1"/>
</dbReference>
<evidence type="ECO:0000256" key="1">
    <source>
        <dbReference type="ARBA" id="ARBA00004496"/>
    </source>
</evidence>
<evidence type="ECO:0000256" key="10">
    <source>
        <dbReference type="ARBA" id="ARBA00029774"/>
    </source>
</evidence>
<accession>A0A0K0XSQ8</accession>
<evidence type="ECO:0000256" key="7">
    <source>
        <dbReference type="ARBA" id="ARBA00022695"/>
    </source>
</evidence>
<dbReference type="GO" id="GO:0003725">
    <property type="term" value="F:double-stranded RNA binding"/>
    <property type="evidence" value="ECO:0007669"/>
    <property type="project" value="InterPro"/>
</dbReference>
<dbReference type="EMBL" id="CP012154">
    <property type="protein sequence ID" value="AKS40708.1"/>
    <property type="molecule type" value="Genomic_DNA"/>
</dbReference>
<sequence>MDPTVIERMIEQGRDSYEARLAAGQARLKQGEAERAREHLQVATRLAPDKTMAWQVLGEALKALDELPAAARAWMRGIEVARGNGDQQAEKVMTVWLKRIDKARLSIDPNEVFATGRLIGLPTETVYGLAAPIDRPELVQRVFELKGRPPGHPLIVHVGSLTQARACVADWPEAAEMLAGRYWPGPLTLVLPKSDRVSDAITAGQATVALRMPDHPLALALLRASSAPLVAPSANPFTRLSPTRAEDVRAVFAEDQVTVVDGGPCRVGIESTIVALDPGAKTARLLRPGMISSEDLAAVLPPDWSWVESSVAGPRAPGQMREHYRPSRPLRVEVLADPAAIEHRRLALEARPELVEVRLPEAAEAAARELYQRLREADREGAEALVLLLSEACLRDPAWAGIVNRLAKAASQWSGPAA</sequence>
<dbReference type="PANTHER" id="PTHR17490:SF16">
    <property type="entry name" value="THREONYLCARBAMOYL-AMP SYNTHASE"/>
    <property type="match status" value="1"/>
</dbReference>
<dbReference type="PANTHER" id="PTHR17490">
    <property type="entry name" value="SUA5"/>
    <property type="match status" value="1"/>
</dbReference>
<dbReference type="AlphaFoldDB" id="A0A0K0XSQ8"/>
<evidence type="ECO:0000256" key="4">
    <source>
        <dbReference type="ARBA" id="ARBA00022490"/>
    </source>
</evidence>
<dbReference type="STRING" id="1579979.WM2015_324"/>
<dbReference type="SUPFAM" id="SSF55821">
    <property type="entry name" value="YrdC/RibB"/>
    <property type="match status" value="1"/>
</dbReference>
<name>A0A0K0XSQ8_9GAMM</name>
<dbReference type="GO" id="GO:0005524">
    <property type="term" value="F:ATP binding"/>
    <property type="evidence" value="ECO:0007669"/>
    <property type="project" value="UniProtKB-KW"/>
</dbReference>
<comment type="catalytic activity">
    <reaction evidence="11">
        <text>L-threonine + hydrogencarbonate + ATP = L-threonylcarbamoyladenylate + diphosphate + H2O</text>
        <dbReference type="Rhea" id="RHEA:36407"/>
        <dbReference type="ChEBI" id="CHEBI:15377"/>
        <dbReference type="ChEBI" id="CHEBI:17544"/>
        <dbReference type="ChEBI" id="CHEBI:30616"/>
        <dbReference type="ChEBI" id="CHEBI:33019"/>
        <dbReference type="ChEBI" id="CHEBI:57926"/>
        <dbReference type="ChEBI" id="CHEBI:73682"/>
        <dbReference type="EC" id="2.7.7.87"/>
    </reaction>
</comment>